<keyword evidence="3" id="KW-1185">Reference proteome</keyword>
<reference evidence="2" key="2">
    <citation type="submission" date="2023-07" db="EMBL/GenBank/DDBJ databases">
        <authorList>
            <consortium name="Lawrence Berkeley National Laboratory"/>
            <person name="Haridas S."/>
            <person name="Hensen N."/>
            <person name="Bonometti L."/>
            <person name="Westerberg I."/>
            <person name="Brannstrom I.O."/>
            <person name="Guillou S."/>
            <person name="Cros-Aarteil S."/>
            <person name="Calhoun S."/>
            <person name="Kuo A."/>
            <person name="Mondo S."/>
            <person name="Pangilinan J."/>
            <person name="Riley R."/>
            <person name="LaButti K."/>
            <person name="Andreopoulos B."/>
            <person name="Lipzen A."/>
            <person name="Chen C."/>
            <person name="Yanf M."/>
            <person name="Daum C."/>
            <person name="Ng V."/>
            <person name="Clum A."/>
            <person name="Steindorff A."/>
            <person name="Ohm R."/>
            <person name="Martin F."/>
            <person name="Silar P."/>
            <person name="Natvig D."/>
            <person name="Lalanne C."/>
            <person name="Gautier V."/>
            <person name="Ament-velasquez S.L."/>
            <person name="Kruys A."/>
            <person name="Hutchinson M.I."/>
            <person name="Powell A.J."/>
            <person name="Barry K."/>
            <person name="Miller A.N."/>
            <person name="Grigoriev I.V."/>
            <person name="Debuchy R."/>
            <person name="Gladieux P."/>
            <person name="Thoren M.H."/>
            <person name="Johannesson H."/>
        </authorList>
    </citation>
    <scope>NUCLEOTIDE SEQUENCE</scope>
    <source>
        <strain evidence="2">FGSC 1904</strain>
    </source>
</reference>
<protein>
    <submittedName>
        <fullName evidence="2">Uncharacterized protein</fullName>
    </submittedName>
</protein>
<comment type="caution">
    <text evidence="2">The sequence shown here is derived from an EMBL/GenBank/DDBJ whole genome shotgun (WGS) entry which is preliminary data.</text>
</comment>
<dbReference type="AlphaFoldDB" id="A0AAE0P139"/>
<evidence type="ECO:0000313" key="3">
    <source>
        <dbReference type="Proteomes" id="UP001281003"/>
    </source>
</evidence>
<feature type="region of interest" description="Disordered" evidence="1">
    <location>
        <begin position="144"/>
        <end position="185"/>
    </location>
</feature>
<evidence type="ECO:0000256" key="1">
    <source>
        <dbReference type="SAM" id="MobiDB-lite"/>
    </source>
</evidence>
<dbReference type="EMBL" id="JAUTDP010000013">
    <property type="protein sequence ID" value="KAK3391396.1"/>
    <property type="molecule type" value="Genomic_DNA"/>
</dbReference>
<accession>A0AAE0P139</accession>
<dbReference type="Proteomes" id="UP001281003">
    <property type="component" value="Unassembled WGS sequence"/>
</dbReference>
<gene>
    <name evidence="2" type="ORF">B0T20DRAFT_472983</name>
</gene>
<name>A0AAE0P139_SORBR</name>
<proteinExistence type="predicted"/>
<organism evidence="2 3">
    <name type="scientific">Sordaria brevicollis</name>
    <dbReference type="NCBI Taxonomy" id="83679"/>
    <lineage>
        <taxon>Eukaryota</taxon>
        <taxon>Fungi</taxon>
        <taxon>Dikarya</taxon>
        <taxon>Ascomycota</taxon>
        <taxon>Pezizomycotina</taxon>
        <taxon>Sordariomycetes</taxon>
        <taxon>Sordariomycetidae</taxon>
        <taxon>Sordariales</taxon>
        <taxon>Sordariaceae</taxon>
        <taxon>Sordaria</taxon>
    </lineage>
</organism>
<evidence type="ECO:0000313" key="2">
    <source>
        <dbReference type="EMBL" id="KAK3391396.1"/>
    </source>
</evidence>
<sequence length="208" mass="23121">MAFIWSWAATRVGPFLVETCRRQMEVADWMAANALWGSLGLNRGLDMGIVHLKVEGLDAGTVTPSGTAYATLHHRIDWDGERDRVDPMGKTGEMVWRKRIETQACGVSKIAEHGSRRDSREGMLCSVKQEALEPVLTASLVRVSEQRSTGRRPPWQGKVKRAAVKEGANKVNPSAEQTEKDPVDWNWRGILAANKGHQMQQEFEDAAG</sequence>
<reference evidence="2" key="1">
    <citation type="journal article" date="2023" name="Mol. Phylogenet. Evol.">
        <title>Genome-scale phylogeny and comparative genomics of the fungal order Sordariales.</title>
        <authorList>
            <person name="Hensen N."/>
            <person name="Bonometti L."/>
            <person name="Westerberg I."/>
            <person name="Brannstrom I.O."/>
            <person name="Guillou S."/>
            <person name="Cros-Aarteil S."/>
            <person name="Calhoun S."/>
            <person name="Haridas S."/>
            <person name="Kuo A."/>
            <person name="Mondo S."/>
            <person name="Pangilinan J."/>
            <person name="Riley R."/>
            <person name="LaButti K."/>
            <person name="Andreopoulos B."/>
            <person name="Lipzen A."/>
            <person name="Chen C."/>
            <person name="Yan M."/>
            <person name="Daum C."/>
            <person name="Ng V."/>
            <person name="Clum A."/>
            <person name="Steindorff A."/>
            <person name="Ohm R.A."/>
            <person name="Martin F."/>
            <person name="Silar P."/>
            <person name="Natvig D.O."/>
            <person name="Lalanne C."/>
            <person name="Gautier V."/>
            <person name="Ament-Velasquez S.L."/>
            <person name="Kruys A."/>
            <person name="Hutchinson M.I."/>
            <person name="Powell A.J."/>
            <person name="Barry K."/>
            <person name="Miller A.N."/>
            <person name="Grigoriev I.V."/>
            <person name="Debuchy R."/>
            <person name="Gladieux P."/>
            <person name="Hiltunen Thoren M."/>
            <person name="Johannesson H."/>
        </authorList>
    </citation>
    <scope>NUCLEOTIDE SEQUENCE</scope>
    <source>
        <strain evidence="2">FGSC 1904</strain>
    </source>
</reference>